<reference evidence="1 2" key="1">
    <citation type="submission" date="2020-04" db="EMBL/GenBank/DDBJ databases">
        <title>Novosphingobium sp. TW-4 isolated from soil.</title>
        <authorList>
            <person name="Dahal R.H."/>
            <person name="Chaudhary D.K."/>
        </authorList>
    </citation>
    <scope>NUCLEOTIDE SEQUENCE [LARGE SCALE GENOMIC DNA]</scope>
    <source>
        <strain evidence="1 2">TW-4</strain>
    </source>
</reference>
<organism evidence="1 2">
    <name type="scientific">Novosphingobium olei</name>
    <dbReference type="NCBI Taxonomy" id="2728851"/>
    <lineage>
        <taxon>Bacteria</taxon>
        <taxon>Pseudomonadati</taxon>
        <taxon>Pseudomonadota</taxon>
        <taxon>Alphaproteobacteria</taxon>
        <taxon>Sphingomonadales</taxon>
        <taxon>Sphingomonadaceae</taxon>
        <taxon>Novosphingobium</taxon>
    </lineage>
</organism>
<dbReference type="RefSeq" id="WP_169493548.1">
    <property type="nucleotide sequence ID" value="NZ_JABBGM010000004.1"/>
</dbReference>
<proteinExistence type="predicted"/>
<dbReference type="PROSITE" id="PS51257">
    <property type="entry name" value="PROKAR_LIPOPROTEIN"/>
    <property type="match status" value="1"/>
</dbReference>
<dbReference type="Proteomes" id="UP000583556">
    <property type="component" value="Unassembled WGS sequence"/>
</dbReference>
<comment type="caution">
    <text evidence="1">The sequence shown here is derived from an EMBL/GenBank/DDBJ whole genome shotgun (WGS) entry which is preliminary data.</text>
</comment>
<protein>
    <recommendedName>
        <fullName evidence="3">Lipoprotein</fullName>
    </recommendedName>
</protein>
<sequence length="164" mass="17560">MRRLIMPFALLALAACSSKPKESDEQAIAQVQAAQDAKPPARMIDPQPIGYFDIRDNKLIAAGCNFVADGGGMGATALAQGQRAAIKLDGHIVVLAADKGSARLPQEAWSHYSGKEYSLRLTRIDGGKHVVNGAVEMFDAQLTVTDPYDQVVYNSKGTAQCKPM</sequence>
<dbReference type="EMBL" id="JABBGM010000004">
    <property type="protein sequence ID" value="NML94301.1"/>
    <property type="molecule type" value="Genomic_DNA"/>
</dbReference>
<accession>A0A7Y0BPN2</accession>
<dbReference type="AlphaFoldDB" id="A0A7Y0BPN2"/>
<keyword evidence="2" id="KW-1185">Reference proteome</keyword>
<name>A0A7Y0BPN2_9SPHN</name>
<evidence type="ECO:0000313" key="2">
    <source>
        <dbReference type="Proteomes" id="UP000583556"/>
    </source>
</evidence>
<gene>
    <name evidence="1" type="ORF">HHL27_11560</name>
</gene>
<evidence type="ECO:0000313" key="1">
    <source>
        <dbReference type="EMBL" id="NML94301.1"/>
    </source>
</evidence>
<evidence type="ECO:0008006" key="3">
    <source>
        <dbReference type="Google" id="ProtNLM"/>
    </source>
</evidence>